<name>A0A1S1PWJ4_9ACTN</name>
<dbReference type="SUPFAM" id="SSF53613">
    <property type="entry name" value="Ribokinase-like"/>
    <property type="match status" value="1"/>
</dbReference>
<keyword evidence="5" id="KW-0067">ATP-binding</keyword>
<dbReference type="AlphaFoldDB" id="A0A1S1PWJ4"/>
<keyword evidence="3" id="KW-0547">Nucleotide-binding</keyword>
<dbReference type="InterPro" id="IPR050306">
    <property type="entry name" value="PfkB_Carbo_kinase"/>
</dbReference>
<dbReference type="GO" id="GO:0006000">
    <property type="term" value="P:fructose metabolic process"/>
    <property type="evidence" value="ECO:0007669"/>
    <property type="project" value="UniProtKB-ARBA"/>
</dbReference>
<proteinExistence type="inferred from homology"/>
<evidence type="ECO:0000313" key="8">
    <source>
        <dbReference type="EMBL" id="OHV25707.1"/>
    </source>
</evidence>
<dbReference type="InterPro" id="IPR002173">
    <property type="entry name" value="Carboh/pur_kinase_PfkB_CS"/>
</dbReference>
<dbReference type="Proteomes" id="UP000179769">
    <property type="component" value="Unassembled WGS sequence"/>
</dbReference>
<reference evidence="9" key="1">
    <citation type="submission" date="2016-07" db="EMBL/GenBank/DDBJ databases">
        <title>Frankia sp. NRRL B-16219 Genome sequencing.</title>
        <authorList>
            <person name="Ghodhbane-Gtari F."/>
            <person name="Swanson E."/>
            <person name="Gueddou A."/>
            <person name="Louati M."/>
            <person name="Nouioui I."/>
            <person name="Hezbri K."/>
            <person name="Abebe-Akele F."/>
            <person name="Simpson S."/>
            <person name="Morris K."/>
            <person name="Thomas K."/>
            <person name="Gtari M."/>
            <person name="Tisa L.S."/>
        </authorList>
    </citation>
    <scope>NUCLEOTIDE SEQUENCE [LARGE SCALE GENOMIC DNA]</scope>
    <source>
        <strain evidence="9">NRRL B-16219</strain>
    </source>
</reference>
<dbReference type="PANTHER" id="PTHR43085:SF1">
    <property type="entry name" value="PSEUDOURIDINE KINASE-RELATED"/>
    <property type="match status" value="1"/>
</dbReference>
<dbReference type="InterPro" id="IPR011611">
    <property type="entry name" value="PfkB_dom"/>
</dbReference>
<feature type="domain" description="Carbohydrate kinase PfkB" evidence="7">
    <location>
        <begin position="2"/>
        <end position="298"/>
    </location>
</feature>
<dbReference type="Gene3D" id="3.40.1190.20">
    <property type="match status" value="1"/>
</dbReference>
<evidence type="ECO:0000259" key="7">
    <source>
        <dbReference type="Pfam" id="PF00294"/>
    </source>
</evidence>
<keyword evidence="2 6" id="KW-0808">Transferase</keyword>
<dbReference type="PRINTS" id="PR00990">
    <property type="entry name" value="RIBOKINASE"/>
</dbReference>
<dbReference type="Pfam" id="PF00294">
    <property type="entry name" value="PfkB"/>
    <property type="match status" value="1"/>
</dbReference>
<evidence type="ECO:0000256" key="6">
    <source>
        <dbReference type="RuleBase" id="RU003704"/>
    </source>
</evidence>
<dbReference type="InterPro" id="IPR029056">
    <property type="entry name" value="Ribokinase-like"/>
</dbReference>
<dbReference type="InterPro" id="IPR002139">
    <property type="entry name" value="Ribo/fructo_kinase"/>
</dbReference>
<dbReference type="PROSITE" id="PS00583">
    <property type="entry name" value="PFKB_KINASES_1"/>
    <property type="match status" value="1"/>
</dbReference>
<comment type="similarity">
    <text evidence="1 6">Belongs to the carbohydrate kinase PfkB family.</text>
</comment>
<dbReference type="PROSITE" id="PS00584">
    <property type="entry name" value="PFKB_KINASES_2"/>
    <property type="match status" value="1"/>
</dbReference>
<evidence type="ECO:0000313" key="9">
    <source>
        <dbReference type="Proteomes" id="UP000179769"/>
    </source>
</evidence>
<evidence type="ECO:0000256" key="3">
    <source>
        <dbReference type="ARBA" id="ARBA00022741"/>
    </source>
</evidence>
<organism evidence="8 9">
    <name type="scientific">Parafrankia soli</name>
    <dbReference type="NCBI Taxonomy" id="2599596"/>
    <lineage>
        <taxon>Bacteria</taxon>
        <taxon>Bacillati</taxon>
        <taxon>Actinomycetota</taxon>
        <taxon>Actinomycetes</taxon>
        <taxon>Frankiales</taxon>
        <taxon>Frankiaceae</taxon>
        <taxon>Parafrankia</taxon>
    </lineage>
</organism>
<evidence type="ECO:0000256" key="5">
    <source>
        <dbReference type="ARBA" id="ARBA00022840"/>
    </source>
</evidence>
<dbReference type="GO" id="GO:0008865">
    <property type="term" value="F:fructokinase activity"/>
    <property type="evidence" value="ECO:0007669"/>
    <property type="project" value="UniProtKB-ARBA"/>
</dbReference>
<keyword evidence="9" id="KW-1185">Reference proteome</keyword>
<evidence type="ECO:0000256" key="4">
    <source>
        <dbReference type="ARBA" id="ARBA00022777"/>
    </source>
</evidence>
<evidence type="ECO:0000256" key="2">
    <source>
        <dbReference type="ARBA" id="ARBA00022679"/>
    </source>
</evidence>
<sequence length="307" mass="31766">MVIVVGESLLDLVADADARSFAAHPGGSPANVAVGLARLGSPVTLATQLGDDLPGRLVNAHLGANGVSVELLPAISSATSLALAVLDDDGAASYDFRLAWDITRGPDLTPEYVCLHTGSLATALAPGADVLDGLLARVHRSREVTISLDPNIRPSLASTRDVERTRVERQVGWADIVKVSSDDLQWLYPDLPPTDVAGRWLRLGPALVVVTLGGHGAYALTRTAEVTRSAIPVQVADTVGAGDAFTAGLLDALLRIGVLDATQSAKLATMPTALLAEVIDFATHVAAVTCSRSGADPPTRADLSLPT</sequence>
<accession>A0A1S1PWJ4</accession>
<protein>
    <recommendedName>
        <fullName evidence="7">Carbohydrate kinase PfkB domain-containing protein</fullName>
    </recommendedName>
</protein>
<comment type="caution">
    <text evidence="8">The sequence shown here is derived from an EMBL/GenBank/DDBJ whole genome shotgun (WGS) entry which is preliminary data.</text>
</comment>
<dbReference type="CDD" id="cd01167">
    <property type="entry name" value="bac_FRK"/>
    <property type="match status" value="1"/>
</dbReference>
<dbReference type="PANTHER" id="PTHR43085">
    <property type="entry name" value="HEXOKINASE FAMILY MEMBER"/>
    <property type="match status" value="1"/>
</dbReference>
<dbReference type="EMBL" id="MAXA01000229">
    <property type="protein sequence ID" value="OHV25707.1"/>
    <property type="molecule type" value="Genomic_DNA"/>
</dbReference>
<dbReference type="GO" id="GO:0005524">
    <property type="term" value="F:ATP binding"/>
    <property type="evidence" value="ECO:0007669"/>
    <property type="project" value="UniProtKB-KW"/>
</dbReference>
<evidence type="ECO:0000256" key="1">
    <source>
        <dbReference type="ARBA" id="ARBA00010688"/>
    </source>
</evidence>
<keyword evidence="4 6" id="KW-0418">Kinase</keyword>
<gene>
    <name evidence="8" type="ORF">BBK14_22035</name>
</gene>